<dbReference type="Proteomes" id="UP001642360">
    <property type="component" value="Unassembled WGS sequence"/>
</dbReference>
<dbReference type="AlphaFoldDB" id="A0ABC8U0I0"/>
<sequence>MDHLGRPIAVDAQLYTSLELFHAFDWTFKEHLDGGVASSILQSPTIFTNGLWYPIIGRTFDVGDVINQPTWLCFVREDARESMRLLRFAFLANVVHGQLVCLLLLVI</sequence>
<keyword evidence="2" id="KW-1185">Reference proteome</keyword>
<proteinExistence type="predicted"/>
<name>A0ABC8U0I0_9AQUA</name>
<protein>
    <submittedName>
        <fullName evidence="1">Uncharacterized protein</fullName>
    </submittedName>
</protein>
<gene>
    <name evidence="1" type="ORF">ILEXP_LOCUS42969</name>
</gene>
<comment type="caution">
    <text evidence="1">The sequence shown here is derived from an EMBL/GenBank/DDBJ whole genome shotgun (WGS) entry which is preliminary data.</text>
</comment>
<accession>A0ABC8U0I0</accession>
<organism evidence="1 2">
    <name type="scientific">Ilex paraguariensis</name>
    <name type="common">yerba mate</name>
    <dbReference type="NCBI Taxonomy" id="185542"/>
    <lineage>
        <taxon>Eukaryota</taxon>
        <taxon>Viridiplantae</taxon>
        <taxon>Streptophyta</taxon>
        <taxon>Embryophyta</taxon>
        <taxon>Tracheophyta</taxon>
        <taxon>Spermatophyta</taxon>
        <taxon>Magnoliopsida</taxon>
        <taxon>eudicotyledons</taxon>
        <taxon>Gunneridae</taxon>
        <taxon>Pentapetalae</taxon>
        <taxon>asterids</taxon>
        <taxon>campanulids</taxon>
        <taxon>Aquifoliales</taxon>
        <taxon>Aquifoliaceae</taxon>
        <taxon>Ilex</taxon>
    </lineage>
</organism>
<evidence type="ECO:0000313" key="2">
    <source>
        <dbReference type="Proteomes" id="UP001642360"/>
    </source>
</evidence>
<evidence type="ECO:0000313" key="1">
    <source>
        <dbReference type="EMBL" id="CAK9173231.1"/>
    </source>
</evidence>
<reference evidence="1 2" key="1">
    <citation type="submission" date="2024-02" db="EMBL/GenBank/DDBJ databases">
        <authorList>
            <person name="Vignale AGUSTIN F."/>
            <person name="Sosa J E."/>
            <person name="Modenutti C."/>
        </authorList>
    </citation>
    <scope>NUCLEOTIDE SEQUENCE [LARGE SCALE GENOMIC DNA]</scope>
</reference>
<dbReference type="EMBL" id="CAUOFW020006168">
    <property type="protein sequence ID" value="CAK9173231.1"/>
    <property type="molecule type" value="Genomic_DNA"/>
</dbReference>